<dbReference type="InterPro" id="IPR036236">
    <property type="entry name" value="Znf_C2H2_sf"/>
</dbReference>
<dbReference type="SUPFAM" id="SSF57667">
    <property type="entry name" value="beta-beta-alpha zinc fingers"/>
    <property type="match status" value="1"/>
</dbReference>
<name>A0A6C0JQV4_9ZZZZ</name>
<keyword evidence="1" id="KW-0175">Coiled coil</keyword>
<evidence type="ECO:0000259" key="2">
    <source>
        <dbReference type="PROSITE" id="PS50157"/>
    </source>
</evidence>
<feature type="domain" description="C2H2-type" evidence="2">
    <location>
        <begin position="1"/>
        <end position="22"/>
    </location>
</feature>
<feature type="coiled-coil region" evidence="1">
    <location>
        <begin position="65"/>
        <end position="113"/>
    </location>
</feature>
<organism evidence="3">
    <name type="scientific">viral metagenome</name>
    <dbReference type="NCBI Taxonomy" id="1070528"/>
    <lineage>
        <taxon>unclassified sequences</taxon>
        <taxon>metagenomes</taxon>
        <taxon>organismal metagenomes</taxon>
    </lineage>
</organism>
<evidence type="ECO:0000256" key="1">
    <source>
        <dbReference type="SAM" id="Coils"/>
    </source>
</evidence>
<dbReference type="AlphaFoldDB" id="A0A6C0JQV4"/>
<dbReference type="Gene3D" id="3.30.160.60">
    <property type="entry name" value="Classic Zinc Finger"/>
    <property type="match status" value="1"/>
</dbReference>
<dbReference type="Pfam" id="PF00096">
    <property type="entry name" value="zf-C2H2"/>
    <property type="match status" value="1"/>
</dbReference>
<dbReference type="InterPro" id="IPR013087">
    <property type="entry name" value="Znf_C2H2_type"/>
</dbReference>
<dbReference type="EMBL" id="MN740667">
    <property type="protein sequence ID" value="QHU06807.1"/>
    <property type="molecule type" value="Genomic_DNA"/>
</dbReference>
<dbReference type="PROSITE" id="PS50157">
    <property type="entry name" value="ZINC_FINGER_C2H2_2"/>
    <property type="match status" value="2"/>
</dbReference>
<accession>A0A6C0JQV4</accession>
<evidence type="ECO:0000313" key="3">
    <source>
        <dbReference type="EMBL" id="QHU06807.1"/>
    </source>
</evidence>
<protein>
    <recommendedName>
        <fullName evidence="2">C2H2-type domain-containing protein</fullName>
    </recommendedName>
</protein>
<feature type="domain" description="C2H2-type" evidence="2">
    <location>
        <begin position="37"/>
        <end position="55"/>
    </location>
</feature>
<sequence length="273" mass="31516">MQCSFCTNTFNSKSSLKHHQKTARYCLKLQGVKSKCYVCSTCEKTFSNNYNLSVHIVSCNQTKVAVKLKKNLDTIESKLENALTLVEQKECIIKEQKQQIKELQDKLENVAIKAVQRPTTSNKTQINNYIQNMKPVTDESLLDNVQHLTIDHIKKGPEGYAEYALEYPLKDRMLCSDYSRRKVKFKDNEGNLITDPEMTVLAKRFFESIKEKNKELICKSANELKEKLGDDNVMDTVVKLFDYKSDIEKGSYGEKTEFHHDFVKQVCSQSIKE</sequence>
<proteinExistence type="predicted"/>
<reference evidence="3" key="1">
    <citation type="journal article" date="2020" name="Nature">
        <title>Giant virus diversity and host interactions through global metagenomics.</title>
        <authorList>
            <person name="Schulz F."/>
            <person name="Roux S."/>
            <person name="Paez-Espino D."/>
            <person name="Jungbluth S."/>
            <person name="Walsh D.A."/>
            <person name="Denef V.J."/>
            <person name="McMahon K.D."/>
            <person name="Konstantinidis K.T."/>
            <person name="Eloe-Fadrosh E.A."/>
            <person name="Kyrpides N.C."/>
            <person name="Woyke T."/>
        </authorList>
    </citation>
    <scope>NUCLEOTIDE SEQUENCE</scope>
    <source>
        <strain evidence="3">GVMAG-S-1038524-41</strain>
    </source>
</reference>